<organism evidence="1 2">
    <name type="scientific">Meloidogyne enterolobii</name>
    <name type="common">Root-knot nematode worm</name>
    <name type="synonym">Meloidogyne mayaguensis</name>
    <dbReference type="NCBI Taxonomy" id="390850"/>
    <lineage>
        <taxon>Eukaryota</taxon>
        <taxon>Metazoa</taxon>
        <taxon>Ecdysozoa</taxon>
        <taxon>Nematoda</taxon>
        <taxon>Chromadorea</taxon>
        <taxon>Rhabditida</taxon>
        <taxon>Tylenchina</taxon>
        <taxon>Tylenchomorpha</taxon>
        <taxon>Tylenchoidea</taxon>
        <taxon>Meloidogynidae</taxon>
        <taxon>Meloidogyninae</taxon>
        <taxon>Meloidogyne</taxon>
    </lineage>
</organism>
<reference evidence="1" key="1">
    <citation type="submission" date="2023-11" db="EMBL/GenBank/DDBJ databases">
        <authorList>
            <person name="Poullet M."/>
        </authorList>
    </citation>
    <scope>NUCLEOTIDE SEQUENCE</scope>
    <source>
        <strain evidence="1">E1834</strain>
    </source>
</reference>
<name>A0ACB0Z106_MELEN</name>
<protein>
    <submittedName>
        <fullName evidence="1">Uncharacterized protein</fullName>
    </submittedName>
</protein>
<comment type="caution">
    <text evidence="1">The sequence shown here is derived from an EMBL/GenBank/DDBJ whole genome shotgun (WGS) entry which is preliminary data.</text>
</comment>
<gene>
    <name evidence="1" type="ORF">MENTE1834_LOCUS18842</name>
</gene>
<keyword evidence="2" id="KW-1185">Reference proteome</keyword>
<evidence type="ECO:0000313" key="2">
    <source>
        <dbReference type="Proteomes" id="UP001497535"/>
    </source>
</evidence>
<dbReference type="EMBL" id="CAVMJV010000022">
    <property type="protein sequence ID" value="CAK5071226.1"/>
    <property type="molecule type" value="Genomic_DNA"/>
</dbReference>
<dbReference type="Proteomes" id="UP001497535">
    <property type="component" value="Unassembled WGS sequence"/>
</dbReference>
<evidence type="ECO:0000313" key="1">
    <source>
        <dbReference type="EMBL" id="CAK5071226.1"/>
    </source>
</evidence>
<sequence>MYCKECRIGTVKECGLGKVGSGFWSGFKDSLRLGDSFRHRVWVMGFGNQFGVWIESVARSAC</sequence>
<proteinExistence type="predicted"/>
<accession>A0ACB0Z106</accession>